<protein>
    <recommendedName>
        <fullName evidence="1">ADP-ribosyl cyclase/cyclic ADP-ribose hydrolase</fullName>
        <ecNumber evidence="1">3.2.2.6</ecNumber>
    </recommendedName>
</protein>
<dbReference type="EC" id="3.2.2.6" evidence="1"/>
<dbReference type="Gene3D" id="3.40.50.10140">
    <property type="entry name" value="Toll/interleukin-1 receptor homology (TIR) domain"/>
    <property type="match status" value="1"/>
</dbReference>
<dbReference type="GO" id="GO:0061809">
    <property type="term" value="F:NAD+ nucleosidase activity, cyclic ADP-ribose generating"/>
    <property type="evidence" value="ECO:0007669"/>
    <property type="project" value="UniProtKB-EC"/>
</dbReference>
<keyword evidence="3" id="KW-0520">NAD</keyword>
<sequence length="294" mass="33839">MSISSTQSSLSRIQRELADLQKKVATEQSNEAKLFGKLNQAQTALSKASTTSALTSKIREVERVQVDIAKCNERKADLSKKITSKNAELYRYQTQLMKEEAAERKKQDDLQKKREKEYLDHQKKLTQELEKQRRAMQKPRVIFEPSNQEYTQQIAVDENPQYDVFISHASEDKDDFVRSFANELIKRGVSVWYDEMSLRWGDSLRKNIDKGLANSRFGVVVLSKSFIQKQWTEYELNGLIASEIDGGKRVLPIWHEISKSEVMKYSPSLADKLALNTSMQTIDEIAEQLVGLLR</sequence>
<dbReference type="SUPFAM" id="SSF52200">
    <property type="entry name" value="Toll/Interleukin receptor TIR domain"/>
    <property type="match status" value="1"/>
</dbReference>
<dbReference type="EMBL" id="JANDBG010000016">
    <property type="protein sequence ID" value="MCX9003455.1"/>
    <property type="molecule type" value="Genomic_DNA"/>
</dbReference>
<evidence type="ECO:0000256" key="4">
    <source>
        <dbReference type="ARBA" id="ARBA00047304"/>
    </source>
</evidence>
<evidence type="ECO:0000256" key="1">
    <source>
        <dbReference type="ARBA" id="ARBA00011982"/>
    </source>
</evidence>
<dbReference type="PROSITE" id="PS50104">
    <property type="entry name" value="TIR"/>
    <property type="match status" value="1"/>
</dbReference>
<dbReference type="Pfam" id="PF13676">
    <property type="entry name" value="TIR_2"/>
    <property type="match status" value="1"/>
</dbReference>
<dbReference type="InterPro" id="IPR035897">
    <property type="entry name" value="Toll_tir_struct_dom_sf"/>
</dbReference>
<dbReference type="GO" id="GO:0007165">
    <property type="term" value="P:signal transduction"/>
    <property type="evidence" value="ECO:0007669"/>
    <property type="project" value="InterPro"/>
</dbReference>
<keyword evidence="5" id="KW-0175">Coiled coil</keyword>
<feature type="domain" description="TIR" evidence="6">
    <location>
        <begin position="160"/>
        <end position="293"/>
    </location>
</feature>
<reference evidence="7" key="1">
    <citation type="submission" date="2022-07" db="EMBL/GenBank/DDBJ databases">
        <title>Genome Sequence of Citrobacter portucalensis from Edible Snails.</title>
        <authorList>
            <person name="Okafor A.C."/>
            <person name="Ogbo F.C."/>
            <person name="Ruppitsch W."/>
            <person name="Allerberger F."/>
        </authorList>
    </citation>
    <scope>NUCLEOTIDE SEQUENCE</scope>
    <source>
        <strain evidence="7">Igbk 7</strain>
    </source>
</reference>
<evidence type="ECO:0000313" key="7">
    <source>
        <dbReference type="EMBL" id="MCX9003455.1"/>
    </source>
</evidence>
<evidence type="ECO:0000313" key="8">
    <source>
        <dbReference type="Proteomes" id="UP001207430"/>
    </source>
</evidence>
<evidence type="ECO:0000256" key="2">
    <source>
        <dbReference type="ARBA" id="ARBA00022801"/>
    </source>
</evidence>
<evidence type="ECO:0000256" key="5">
    <source>
        <dbReference type="SAM" id="Coils"/>
    </source>
</evidence>
<dbReference type="PANTHER" id="PTHR32009:SF39">
    <property type="entry name" value="TIR DOMAIN-CONTAINING PROTEIN"/>
    <property type="match status" value="1"/>
</dbReference>
<organism evidence="7 8">
    <name type="scientific">Citrobacter portucalensis</name>
    <dbReference type="NCBI Taxonomy" id="1639133"/>
    <lineage>
        <taxon>Bacteria</taxon>
        <taxon>Pseudomonadati</taxon>
        <taxon>Pseudomonadota</taxon>
        <taxon>Gammaproteobacteria</taxon>
        <taxon>Enterobacterales</taxon>
        <taxon>Enterobacteriaceae</taxon>
        <taxon>Citrobacter</taxon>
        <taxon>Citrobacter freundii complex</taxon>
    </lineage>
</organism>
<proteinExistence type="predicted"/>
<comment type="catalytic activity">
    <reaction evidence="4">
        <text>NAD(+) + H2O = ADP-D-ribose + nicotinamide + H(+)</text>
        <dbReference type="Rhea" id="RHEA:16301"/>
        <dbReference type="ChEBI" id="CHEBI:15377"/>
        <dbReference type="ChEBI" id="CHEBI:15378"/>
        <dbReference type="ChEBI" id="CHEBI:17154"/>
        <dbReference type="ChEBI" id="CHEBI:57540"/>
        <dbReference type="ChEBI" id="CHEBI:57967"/>
        <dbReference type="EC" id="3.2.2.6"/>
    </reaction>
    <physiologicalReaction direction="left-to-right" evidence="4">
        <dbReference type="Rhea" id="RHEA:16302"/>
    </physiologicalReaction>
</comment>
<dbReference type="RefSeq" id="WP_267449208.1">
    <property type="nucleotide sequence ID" value="NZ_JANDBG010000016.1"/>
</dbReference>
<dbReference type="InterPro" id="IPR000157">
    <property type="entry name" value="TIR_dom"/>
</dbReference>
<name>A0AAW5WCU9_9ENTR</name>
<evidence type="ECO:0000259" key="6">
    <source>
        <dbReference type="PROSITE" id="PS50104"/>
    </source>
</evidence>
<feature type="coiled-coil region" evidence="5">
    <location>
        <begin position="61"/>
        <end position="88"/>
    </location>
</feature>
<keyword evidence="2" id="KW-0378">Hydrolase</keyword>
<dbReference type="PANTHER" id="PTHR32009">
    <property type="entry name" value="TMV RESISTANCE PROTEIN N-LIKE"/>
    <property type="match status" value="1"/>
</dbReference>
<evidence type="ECO:0000256" key="3">
    <source>
        <dbReference type="ARBA" id="ARBA00023027"/>
    </source>
</evidence>
<dbReference type="SMART" id="SM00255">
    <property type="entry name" value="TIR"/>
    <property type="match status" value="1"/>
</dbReference>
<dbReference type="AlphaFoldDB" id="A0AAW5WCU9"/>
<accession>A0AAW5WCU9</accession>
<feature type="coiled-coil region" evidence="5">
    <location>
        <begin position="3"/>
        <end position="30"/>
    </location>
</feature>
<gene>
    <name evidence="7" type="ORF">NLN86_17550</name>
</gene>
<comment type="caution">
    <text evidence="7">The sequence shown here is derived from an EMBL/GenBank/DDBJ whole genome shotgun (WGS) entry which is preliminary data.</text>
</comment>
<dbReference type="Proteomes" id="UP001207430">
    <property type="component" value="Unassembled WGS sequence"/>
</dbReference>